<keyword evidence="5" id="KW-0627">Porphyrin biosynthesis</keyword>
<evidence type="ECO:0000256" key="6">
    <source>
        <dbReference type="ARBA" id="ARBA00047561"/>
    </source>
</evidence>
<dbReference type="Pfam" id="PF13241">
    <property type="entry name" value="NAD_binding_7"/>
    <property type="match status" value="1"/>
</dbReference>
<dbReference type="NCBIfam" id="TIGR01470">
    <property type="entry name" value="cysG_Nterm"/>
    <property type="match status" value="1"/>
</dbReference>
<organism evidence="7 8">
    <name type="scientific">Staphylococcus equorum</name>
    <dbReference type="NCBI Taxonomy" id="246432"/>
    <lineage>
        <taxon>Bacteria</taxon>
        <taxon>Bacillati</taxon>
        <taxon>Bacillota</taxon>
        <taxon>Bacilli</taxon>
        <taxon>Bacillales</taxon>
        <taxon>Staphylococcaceae</taxon>
        <taxon>Staphylococcus</taxon>
    </lineage>
</organism>
<dbReference type="GO" id="GO:0004325">
    <property type="term" value="F:ferrochelatase activity"/>
    <property type="evidence" value="ECO:0007669"/>
    <property type="project" value="InterPro"/>
</dbReference>
<dbReference type="PANTHER" id="PTHR35330">
    <property type="entry name" value="SIROHEME BIOSYNTHESIS PROTEIN MET8"/>
    <property type="match status" value="1"/>
</dbReference>
<dbReference type="EC" id="1.3.1.76" evidence="2"/>
<comment type="caution">
    <text evidence="7">The sequence shown here is derived from an EMBL/GenBank/DDBJ whole genome shotgun (WGS) entry which is preliminary data.</text>
</comment>
<dbReference type="RefSeq" id="WP_277582151.1">
    <property type="nucleotide sequence ID" value="NZ_JAMBPV010000010.1"/>
</dbReference>
<reference evidence="7" key="1">
    <citation type="submission" date="2022-05" db="EMBL/GenBank/DDBJ databases">
        <title>Comparative genomics of Staphylococcus equorum isolates.</title>
        <authorList>
            <person name="Luelf R.H."/>
        </authorList>
    </citation>
    <scope>NUCLEOTIDE SEQUENCE</scope>
    <source>
        <strain evidence="7">TMW 2.2343</strain>
    </source>
</reference>
<evidence type="ECO:0000256" key="4">
    <source>
        <dbReference type="ARBA" id="ARBA00023027"/>
    </source>
</evidence>
<evidence type="ECO:0000256" key="2">
    <source>
        <dbReference type="ARBA" id="ARBA00012400"/>
    </source>
</evidence>
<accession>A0A9X4LB92</accession>
<evidence type="ECO:0000256" key="3">
    <source>
        <dbReference type="ARBA" id="ARBA00023002"/>
    </source>
</evidence>
<comment type="pathway">
    <text evidence="1">Porphyrin-containing compound metabolism; siroheme biosynthesis; sirohydrochlorin from precorrin-2: step 1/1.</text>
</comment>
<dbReference type="SUPFAM" id="SSF51735">
    <property type="entry name" value="NAD(P)-binding Rossmann-fold domains"/>
    <property type="match status" value="1"/>
</dbReference>
<dbReference type="PANTHER" id="PTHR35330:SF1">
    <property type="entry name" value="SIROHEME BIOSYNTHESIS PROTEIN MET8"/>
    <property type="match status" value="1"/>
</dbReference>
<comment type="catalytic activity">
    <reaction evidence="6">
        <text>precorrin-2 + NAD(+) = sirohydrochlorin + NADH + 2 H(+)</text>
        <dbReference type="Rhea" id="RHEA:15613"/>
        <dbReference type="ChEBI" id="CHEBI:15378"/>
        <dbReference type="ChEBI" id="CHEBI:57540"/>
        <dbReference type="ChEBI" id="CHEBI:57945"/>
        <dbReference type="ChEBI" id="CHEBI:58351"/>
        <dbReference type="ChEBI" id="CHEBI:58827"/>
        <dbReference type="EC" id="1.3.1.76"/>
    </reaction>
</comment>
<gene>
    <name evidence="7" type="ORF">M4L21_11650</name>
</gene>
<name>A0A9X4LB92_9STAP</name>
<evidence type="ECO:0000256" key="1">
    <source>
        <dbReference type="ARBA" id="ARBA00005010"/>
    </source>
</evidence>
<dbReference type="Proteomes" id="UP001152302">
    <property type="component" value="Unassembled WGS sequence"/>
</dbReference>
<dbReference type="InterPro" id="IPR028161">
    <property type="entry name" value="Met8-like"/>
</dbReference>
<evidence type="ECO:0000313" key="7">
    <source>
        <dbReference type="EMBL" id="MDG0859984.1"/>
    </source>
</evidence>
<proteinExistence type="predicted"/>
<dbReference type="Gene3D" id="3.40.50.720">
    <property type="entry name" value="NAD(P)-binding Rossmann-like Domain"/>
    <property type="match status" value="1"/>
</dbReference>
<evidence type="ECO:0000256" key="5">
    <source>
        <dbReference type="ARBA" id="ARBA00023244"/>
    </source>
</evidence>
<dbReference type="InterPro" id="IPR036291">
    <property type="entry name" value="NAD(P)-bd_dom_sf"/>
</dbReference>
<dbReference type="EMBL" id="JAMBPX010000008">
    <property type="protein sequence ID" value="MDG0859984.1"/>
    <property type="molecule type" value="Genomic_DNA"/>
</dbReference>
<dbReference type="AlphaFoldDB" id="A0A9X4LB92"/>
<dbReference type="GO" id="GO:0043115">
    <property type="term" value="F:precorrin-2 dehydrogenase activity"/>
    <property type="evidence" value="ECO:0007669"/>
    <property type="project" value="UniProtKB-EC"/>
</dbReference>
<protein>
    <recommendedName>
        <fullName evidence="2">precorrin-2 dehydrogenase</fullName>
        <ecNumber evidence="2">1.3.1.76</ecNumber>
    </recommendedName>
</protein>
<sequence>MYPIQLNLSDKRVVVIGAGKVAYRKVQQLIKEDIQSLVIISKKFLPEFFEIEHPKMKLFTKCYDSEDIRHADIIFAATDDESVNHQINQDAKRYQLVNHVGDKAQSDFYNMSEIKHKDISIHFRSNGANCSGVKHLTKAVQTFLNEVYEEEDYV</sequence>
<dbReference type="GO" id="GO:0019354">
    <property type="term" value="P:siroheme biosynthetic process"/>
    <property type="evidence" value="ECO:0007669"/>
    <property type="project" value="InterPro"/>
</dbReference>
<keyword evidence="4" id="KW-0520">NAD</keyword>
<evidence type="ECO:0000313" key="8">
    <source>
        <dbReference type="Proteomes" id="UP001152302"/>
    </source>
</evidence>
<dbReference type="InterPro" id="IPR006367">
    <property type="entry name" value="Sirohaem_synthase_N"/>
</dbReference>
<keyword evidence="3" id="KW-0560">Oxidoreductase</keyword>